<dbReference type="STRING" id="699431.SY89_02698"/>
<evidence type="ECO:0000256" key="1">
    <source>
        <dbReference type="SAM" id="MobiDB-lite"/>
    </source>
</evidence>
<evidence type="ECO:0000313" key="2">
    <source>
        <dbReference type="EMBL" id="KPN31941.1"/>
    </source>
</evidence>
<organism evidence="2 3">
    <name type="scientific">Halolamina pelagica</name>
    <dbReference type="NCBI Taxonomy" id="699431"/>
    <lineage>
        <taxon>Archaea</taxon>
        <taxon>Methanobacteriati</taxon>
        <taxon>Methanobacteriota</taxon>
        <taxon>Stenosarchaea group</taxon>
        <taxon>Halobacteria</taxon>
        <taxon>Halobacteriales</taxon>
        <taxon>Haloferacaceae</taxon>
    </lineage>
</organism>
<protein>
    <submittedName>
        <fullName evidence="2">Uncharacterized protein</fullName>
    </submittedName>
</protein>
<keyword evidence="3" id="KW-1185">Reference proteome</keyword>
<comment type="caution">
    <text evidence="2">The sequence shown here is derived from an EMBL/GenBank/DDBJ whole genome shotgun (WGS) entry which is preliminary data.</text>
</comment>
<accession>A0A0P7HE36</accession>
<reference evidence="3" key="1">
    <citation type="submission" date="2013-11" db="EMBL/GenBank/DDBJ databases">
        <authorList>
            <person name="Hoang H.T."/>
            <person name="Killian M.L."/>
            <person name="Madson D.M."/>
            <person name="Arruda P.H.E."/>
            <person name="Sun D."/>
            <person name="Schwartz K.J."/>
            <person name="Yoon K."/>
        </authorList>
    </citation>
    <scope>NUCLEOTIDE SEQUENCE [LARGE SCALE GENOMIC DNA]</scope>
    <source>
        <strain evidence="3">CDK2</strain>
    </source>
</reference>
<gene>
    <name evidence="2" type="ORF">SY89_02698</name>
</gene>
<feature type="compositionally biased region" description="Basic and acidic residues" evidence="1">
    <location>
        <begin position="1"/>
        <end position="15"/>
    </location>
</feature>
<sequence length="29" mass="3468">MSTEYDEARENGREETVEDFYGIEEQALR</sequence>
<dbReference type="Proteomes" id="UP000050535">
    <property type="component" value="Unassembled WGS sequence"/>
</dbReference>
<dbReference type="EMBL" id="LGUC01000001">
    <property type="protein sequence ID" value="KPN31941.1"/>
    <property type="molecule type" value="Genomic_DNA"/>
</dbReference>
<evidence type="ECO:0000313" key="3">
    <source>
        <dbReference type="Proteomes" id="UP000050535"/>
    </source>
</evidence>
<dbReference type="AlphaFoldDB" id="A0A0P7HE36"/>
<name>A0A0P7HE36_9EURY</name>
<proteinExistence type="predicted"/>
<feature type="region of interest" description="Disordered" evidence="1">
    <location>
        <begin position="1"/>
        <end position="29"/>
    </location>
</feature>